<dbReference type="AlphaFoldDB" id="A0A158QRS0"/>
<dbReference type="OMA" id="TEICSKM"/>
<evidence type="ECO:0000313" key="5">
    <source>
        <dbReference type="Proteomes" id="UP000268014"/>
    </source>
</evidence>
<keyword evidence="5" id="KW-1185">Reference proteome</keyword>
<dbReference type="SUPFAM" id="SSF51445">
    <property type="entry name" value="(Trans)glycosidases"/>
    <property type="match status" value="1"/>
</dbReference>
<comment type="catalytic activity">
    <reaction evidence="3">
        <text>Random hydrolysis of (1-&gt;4)-linkages between N-acetyl-beta-D-glucosamine and D-glucuronate residues in hyaluronate.</text>
        <dbReference type="EC" id="3.2.1.35"/>
    </reaction>
</comment>
<reference evidence="4 5" key="2">
    <citation type="submission" date="2018-11" db="EMBL/GenBank/DDBJ databases">
        <authorList>
            <consortium name="Pathogen Informatics"/>
        </authorList>
    </citation>
    <scope>NUCLEOTIDE SEQUENCE [LARGE SCALE GENOMIC DNA]</scope>
    <source>
        <strain evidence="4 5">MHpl1</strain>
    </source>
</reference>
<dbReference type="InterPro" id="IPR018155">
    <property type="entry name" value="Hyaluronidase"/>
</dbReference>
<protein>
    <recommendedName>
        <fullName evidence="3">Hyaluronidase</fullName>
        <ecNumber evidence="3">3.2.1.35</ecNumber>
    </recommendedName>
</protein>
<dbReference type="Pfam" id="PF01630">
    <property type="entry name" value="Glyco_hydro_56"/>
    <property type="match status" value="2"/>
</dbReference>
<keyword evidence="3" id="KW-0326">Glycosidase</keyword>
<dbReference type="InterPro" id="IPR013785">
    <property type="entry name" value="Aldolase_TIM"/>
</dbReference>
<reference evidence="6" key="1">
    <citation type="submission" date="2016-04" db="UniProtKB">
        <authorList>
            <consortium name="WormBaseParasite"/>
        </authorList>
    </citation>
    <scope>IDENTIFICATION</scope>
</reference>
<dbReference type="GO" id="GO:0004415">
    <property type="term" value="F:hyalurononglucosaminidase activity"/>
    <property type="evidence" value="ECO:0007669"/>
    <property type="project" value="UniProtKB-UniRule"/>
</dbReference>
<evidence type="ECO:0000256" key="1">
    <source>
        <dbReference type="ARBA" id="ARBA00008871"/>
    </source>
</evidence>
<organism evidence="6">
    <name type="scientific">Haemonchus placei</name>
    <name type="common">Barber's pole worm</name>
    <dbReference type="NCBI Taxonomy" id="6290"/>
    <lineage>
        <taxon>Eukaryota</taxon>
        <taxon>Metazoa</taxon>
        <taxon>Ecdysozoa</taxon>
        <taxon>Nematoda</taxon>
        <taxon>Chromadorea</taxon>
        <taxon>Rhabditida</taxon>
        <taxon>Rhabditina</taxon>
        <taxon>Rhabditomorpha</taxon>
        <taxon>Strongyloidea</taxon>
        <taxon>Trichostrongylidae</taxon>
        <taxon>Haemonchus</taxon>
    </lineage>
</organism>
<dbReference type="EMBL" id="UZAF01020281">
    <property type="protein sequence ID" value="VDO68315.1"/>
    <property type="molecule type" value="Genomic_DNA"/>
</dbReference>
<keyword evidence="2" id="KW-1015">Disulfide bond</keyword>
<dbReference type="InterPro" id="IPR017853">
    <property type="entry name" value="GH"/>
</dbReference>
<name>A0A158QRS0_HAEPC</name>
<dbReference type="Gene3D" id="3.20.20.70">
    <property type="entry name" value="Aldolase class I"/>
    <property type="match status" value="1"/>
</dbReference>
<dbReference type="STRING" id="6290.A0A158QRS0"/>
<dbReference type="GO" id="GO:0005975">
    <property type="term" value="P:carbohydrate metabolic process"/>
    <property type="evidence" value="ECO:0007669"/>
    <property type="project" value="InterPro"/>
</dbReference>
<dbReference type="PANTHER" id="PTHR11769:SF35">
    <property type="entry name" value="HYALURONIDASE"/>
    <property type="match status" value="1"/>
</dbReference>
<comment type="similarity">
    <text evidence="1 3">Belongs to the glycosyl hydrolase 56 family.</text>
</comment>
<keyword evidence="3" id="KW-0378">Hydrolase</keyword>
<proteinExistence type="inferred from homology"/>
<dbReference type="Proteomes" id="UP000268014">
    <property type="component" value="Unassembled WGS sequence"/>
</dbReference>
<gene>
    <name evidence="4" type="ORF">HPLM_LOCUS18010</name>
</gene>
<dbReference type="GO" id="GO:0030214">
    <property type="term" value="P:hyaluronan catabolic process"/>
    <property type="evidence" value="ECO:0007669"/>
    <property type="project" value="TreeGrafter"/>
</dbReference>
<evidence type="ECO:0000313" key="4">
    <source>
        <dbReference type="EMBL" id="VDO68315.1"/>
    </source>
</evidence>
<evidence type="ECO:0000256" key="3">
    <source>
        <dbReference type="RuleBase" id="RU610713"/>
    </source>
</evidence>
<dbReference type="OrthoDB" id="5796153at2759"/>
<dbReference type="EC" id="3.2.1.35" evidence="3"/>
<dbReference type="PANTHER" id="PTHR11769">
    <property type="entry name" value="HYALURONIDASE"/>
    <property type="match status" value="1"/>
</dbReference>
<evidence type="ECO:0000256" key="2">
    <source>
        <dbReference type="ARBA" id="ARBA00023157"/>
    </source>
</evidence>
<accession>A0A158QRS0</accession>
<evidence type="ECO:0000313" key="6">
    <source>
        <dbReference type="WBParaSite" id="HPLM_0001801801-mRNA-1"/>
    </source>
</evidence>
<dbReference type="WBParaSite" id="HPLM_0001801801-mRNA-1">
    <property type="protein sequence ID" value="HPLM_0001801801-mRNA-1"/>
    <property type="gene ID" value="HPLM_0001801801"/>
</dbReference>
<sequence length="244" mass="28507">MQLIRAQHHTTQVHVEILLGYISCSFTRIAFSIEVSESDFIIFPGHEFLGDQIVIFYEYNFGYFPYYADYNPDTPINGGLPQVLVSYHKSTTSNVSAASSPNRNCPLDKHLARVSKQIREAIPREDFNGIAVIDFEEWRPLYQMNWGKKAVYRRESLRRVRQQYPFISEKSAEEIARKEFNMAAKKIFLLTIGLARHLRPYARWGFYGFPYCNYDAGMSESDMMCSEKFRRFNDECVLISNTLR</sequence>